<dbReference type="AlphaFoldDB" id="A0A6C0CKD0"/>
<sequence>MSQNAWIEPVLTVTGTKKGMFAVKDTLKSKFQASWAKSFEFWVIDPKHSTELEKVLSDHPGVMMSTEYILKPSKKFDTDLKNKMAEYRLSGGDDRLENVWCRNLNGFVFTKENLKRMKTDFGMLDENGEEEVDLDVEDDVDIDSISDDIIDKSEGDEDDVIIIDDDGDSPTNRSLDSPVDQTRKNKTRKLLGLAKLNTSLNGFLKTPEAIKSNDHITVNNFCKYVDETYIMGRDIHPLERQMCKALLYYKHSMVFEVELS</sequence>
<name>A0A6C0CKD0_9ZZZZ</name>
<proteinExistence type="predicted"/>
<dbReference type="EMBL" id="MN739436">
    <property type="protein sequence ID" value="QHT04667.1"/>
    <property type="molecule type" value="Genomic_DNA"/>
</dbReference>
<protein>
    <submittedName>
        <fullName evidence="1">Uncharacterized protein</fullName>
    </submittedName>
</protein>
<evidence type="ECO:0000313" key="1">
    <source>
        <dbReference type="EMBL" id="QHT04667.1"/>
    </source>
</evidence>
<organism evidence="1">
    <name type="scientific">viral metagenome</name>
    <dbReference type="NCBI Taxonomy" id="1070528"/>
    <lineage>
        <taxon>unclassified sequences</taxon>
        <taxon>metagenomes</taxon>
        <taxon>organismal metagenomes</taxon>
    </lineage>
</organism>
<accession>A0A6C0CKD0</accession>
<reference evidence="1" key="1">
    <citation type="journal article" date="2020" name="Nature">
        <title>Giant virus diversity and host interactions through global metagenomics.</title>
        <authorList>
            <person name="Schulz F."/>
            <person name="Roux S."/>
            <person name="Paez-Espino D."/>
            <person name="Jungbluth S."/>
            <person name="Walsh D.A."/>
            <person name="Denef V.J."/>
            <person name="McMahon K.D."/>
            <person name="Konstantinidis K.T."/>
            <person name="Eloe-Fadrosh E.A."/>
            <person name="Kyrpides N.C."/>
            <person name="Woyke T."/>
        </authorList>
    </citation>
    <scope>NUCLEOTIDE SEQUENCE</scope>
    <source>
        <strain evidence="1">GVMAG-M-3300021343-4</strain>
    </source>
</reference>